<evidence type="ECO:0000256" key="1">
    <source>
        <dbReference type="PROSITE-ProRule" id="PRU00169"/>
    </source>
</evidence>
<gene>
    <name evidence="3" type="primary">rcp1_4</name>
    <name evidence="3" type="ORF">ROA7745_02810</name>
</gene>
<protein>
    <submittedName>
        <fullName evidence="3">Response regulator rcp1</fullName>
    </submittedName>
</protein>
<keyword evidence="1" id="KW-0597">Phosphoprotein</keyword>
<dbReference type="OrthoDB" id="9793549at2"/>
<dbReference type="EMBL" id="FWXB01000010">
    <property type="protein sequence ID" value="SMC12976.1"/>
    <property type="molecule type" value="Genomic_DNA"/>
</dbReference>
<dbReference type="InterPro" id="IPR011006">
    <property type="entry name" value="CheY-like_superfamily"/>
</dbReference>
<accession>A0A1X7BTH9</accession>
<dbReference type="SMART" id="SM00448">
    <property type="entry name" value="REC"/>
    <property type="match status" value="1"/>
</dbReference>
<dbReference type="GO" id="GO:0000160">
    <property type="term" value="P:phosphorelay signal transduction system"/>
    <property type="evidence" value="ECO:0007669"/>
    <property type="project" value="InterPro"/>
</dbReference>
<dbReference type="InterPro" id="IPR052893">
    <property type="entry name" value="TCS_response_regulator"/>
</dbReference>
<dbReference type="PANTHER" id="PTHR44520:SF2">
    <property type="entry name" value="RESPONSE REGULATOR RCP1"/>
    <property type="match status" value="1"/>
</dbReference>
<organism evidence="3 4">
    <name type="scientific">Roseovarius aestuarii</name>
    <dbReference type="NCBI Taxonomy" id="475083"/>
    <lineage>
        <taxon>Bacteria</taxon>
        <taxon>Pseudomonadati</taxon>
        <taxon>Pseudomonadota</taxon>
        <taxon>Alphaproteobacteria</taxon>
        <taxon>Rhodobacterales</taxon>
        <taxon>Roseobacteraceae</taxon>
        <taxon>Roseovarius</taxon>
    </lineage>
</organism>
<evidence type="ECO:0000259" key="2">
    <source>
        <dbReference type="PROSITE" id="PS50110"/>
    </source>
</evidence>
<evidence type="ECO:0000313" key="3">
    <source>
        <dbReference type="EMBL" id="SMC12976.1"/>
    </source>
</evidence>
<dbReference type="RefSeq" id="WP_085800917.1">
    <property type="nucleotide sequence ID" value="NZ_FWXB01000010.1"/>
</dbReference>
<dbReference type="PROSITE" id="PS50110">
    <property type="entry name" value="RESPONSE_REGULATORY"/>
    <property type="match status" value="1"/>
</dbReference>
<dbReference type="Gene3D" id="3.40.50.2300">
    <property type="match status" value="1"/>
</dbReference>
<keyword evidence="4" id="KW-1185">Reference proteome</keyword>
<name>A0A1X7BTH9_9RHOB</name>
<dbReference type="Proteomes" id="UP000193224">
    <property type="component" value="Unassembled WGS sequence"/>
</dbReference>
<feature type="modified residue" description="4-aspartylphosphate" evidence="1">
    <location>
        <position position="66"/>
    </location>
</feature>
<dbReference type="PANTHER" id="PTHR44520">
    <property type="entry name" value="RESPONSE REGULATOR RCP1-RELATED"/>
    <property type="match status" value="1"/>
</dbReference>
<dbReference type="CDD" id="cd17557">
    <property type="entry name" value="REC_Rcp-like"/>
    <property type="match status" value="1"/>
</dbReference>
<dbReference type="Pfam" id="PF00072">
    <property type="entry name" value="Response_reg"/>
    <property type="match status" value="1"/>
</dbReference>
<dbReference type="AlphaFoldDB" id="A0A1X7BTH9"/>
<dbReference type="SUPFAM" id="SSF52172">
    <property type="entry name" value="CheY-like"/>
    <property type="match status" value="1"/>
</dbReference>
<evidence type="ECO:0000313" key="4">
    <source>
        <dbReference type="Proteomes" id="UP000193224"/>
    </source>
</evidence>
<feature type="domain" description="Response regulatory" evidence="2">
    <location>
        <begin position="8"/>
        <end position="133"/>
    </location>
</feature>
<sequence length="143" mass="16085">MIDFEPVKFLIVDDDEVSVIKIKRAIAKAKLGNPVRVANDGIEALEILRGDGGQEKITPPYIVTLDINMPRMDGHEFLQEIRNDTRLKNVLVFVLTTSSNEADIRAAYDRNVAGYILKENSESDLIDKINMIENFSNLVVLPK</sequence>
<dbReference type="InterPro" id="IPR001789">
    <property type="entry name" value="Sig_transdc_resp-reg_receiver"/>
</dbReference>
<proteinExistence type="predicted"/>
<reference evidence="3 4" key="1">
    <citation type="submission" date="2017-03" db="EMBL/GenBank/DDBJ databases">
        <authorList>
            <person name="Afonso C.L."/>
            <person name="Miller P.J."/>
            <person name="Scott M.A."/>
            <person name="Spackman E."/>
            <person name="Goraichik I."/>
            <person name="Dimitrov K.M."/>
            <person name="Suarez D.L."/>
            <person name="Swayne D.E."/>
        </authorList>
    </citation>
    <scope>NUCLEOTIDE SEQUENCE [LARGE SCALE GENOMIC DNA]</scope>
    <source>
        <strain evidence="3 4">CECT 7745</strain>
    </source>
</reference>